<dbReference type="Proteomes" id="UP000007266">
    <property type="component" value="Linkage group 8"/>
</dbReference>
<name>D6WYC3_TRICA</name>
<comment type="subcellular location">
    <subcellularLocation>
        <location evidence="3">Endoplasmic reticulum membrane</location>
        <topology evidence="3">Peripheral membrane protein</topology>
    </subcellularLocation>
    <subcellularLocation>
        <location evidence="2">Microsome membrane</location>
        <topology evidence="2">Peripheral membrane protein</topology>
    </subcellularLocation>
</comment>
<organism evidence="14 15">
    <name type="scientific">Tribolium castaneum</name>
    <name type="common">Red flour beetle</name>
    <dbReference type="NCBI Taxonomy" id="7070"/>
    <lineage>
        <taxon>Eukaryota</taxon>
        <taxon>Metazoa</taxon>
        <taxon>Ecdysozoa</taxon>
        <taxon>Arthropoda</taxon>
        <taxon>Hexapoda</taxon>
        <taxon>Insecta</taxon>
        <taxon>Pterygota</taxon>
        <taxon>Neoptera</taxon>
        <taxon>Endopterygota</taxon>
        <taxon>Coleoptera</taxon>
        <taxon>Polyphaga</taxon>
        <taxon>Cucujiformia</taxon>
        <taxon>Tenebrionidae</taxon>
        <taxon>Tenebrionidae incertae sedis</taxon>
        <taxon>Tribolium</taxon>
    </lineage>
</organism>
<dbReference type="AlphaFoldDB" id="D6WYC3"/>
<evidence type="ECO:0000256" key="3">
    <source>
        <dbReference type="ARBA" id="ARBA00004406"/>
    </source>
</evidence>
<proteinExistence type="inferred from homology"/>
<reference evidence="14 15" key="1">
    <citation type="journal article" date="2008" name="Nature">
        <title>The genome of the model beetle and pest Tribolium castaneum.</title>
        <authorList>
            <consortium name="Tribolium Genome Sequencing Consortium"/>
            <person name="Richards S."/>
            <person name="Gibbs R.A."/>
            <person name="Weinstock G.M."/>
            <person name="Brown S.J."/>
            <person name="Denell R."/>
            <person name="Beeman R.W."/>
            <person name="Gibbs R."/>
            <person name="Beeman R.W."/>
            <person name="Brown S.J."/>
            <person name="Bucher G."/>
            <person name="Friedrich M."/>
            <person name="Grimmelikhuijzen C.J."/>
            <person name="Klingler M."/>
            <person name="Lorenzen M."/>
            <person name="Richards S."/>
            <person name="Roth S."/>
            <person name="Schroder R."/>
            <person name="Tautz D."/>
            <person name="Zdobnov E.M."/>
            <person name="Muzny D."/>
            <person name="Gibbs R.A."/>
            <person name="Weinstock G.M."/>
            <person name="Attaway T."/>
            <person name="Bell S."/>
            <person name="Buhay C.J."/>
            <person name="Chandrabose M.N."/>
            <person name="Chavez D."/>
            <person name="Clerk-Blankenburg K.P."/>
            <person name="Cree A."/>
            <person name="Dao M."/>
            <person name="Davis C."/>
            <person name="Chacko J."/>
            <person name="Dinh H."/>
            <person name="Dugan-Rocha S."/>
            <person name="Fowler G."/>
            <person name="Garner T.T."/>
            <person name="Garnes J."/>
            <person name="Gnirke A."/>
            <person name="Hawes A."/>
            <person name="Hernandez J."/>
            <person name="Hines S."/>
            <person name="Holder M."/>
            <person name="Hume J."/>
            <person name="Jhangiani S.N."/>
            <person name="Joshi V."/>
            <person name="Khan Z.M."/>
            <person name="Jackson L."/>
            <person name="Kovar C."/>
            <person name="Kowis A."/>
            <person name="Lee S."/>
            <person name="Lewis L.R."/>
            <person name="Margolis J."/>
            <person name="Morgan M."/>
            <person name="Nazareth L.V."/>
            <person name="Nguyen N."/>
            <person name="Okwuonu G."/>
            <person name="Parker D."/>
            <person name="Richards S."/>
            <person name="Ruiz S.J."/>
            <person name="Santibanez J."/>
            <person name="Savard J."/>
            <person name="Scherer S.E."/>
            <person name="Schneider B."/>
            <person name="Sodergren E."/>
            <person name="Tautz D."/>
            <person name="Vattahil S."/>
            <person name="Villasana D."/>
            <person name="White C.S."/>
            <person name="Wright R."/>
            <person name="Park Y."/>
            <person name="Beeman R.W."/>
            <person name="Lord J."/>
            <person name="Oppert B."/>
            <person name="Lorenzen M."/>
            <person name="Brown S."/>
            <person name="Wang L."/>
            <person name="Savard J."/>
            <person name="Tautz D."/>
            <person name="Richards S."/>
            <person name="Weinstock G."/>
            <person name="Gibbs R.A."/>
            <person name="Liu Y."/>
            <person name="Worley K."/>
            <person name="Weinstock G."/>
            <person name="Elsik C.G."/>
            <person name="Reese J.T."/>
            <person name="Elhaik E."/>
            <person name="Landan G."/>
            <person name="Graur D."/>
            <person name="Arensburger P."/>
            <person name="Atkinson P."/>
            <person name="Beeman R.W."/>
            <person name="Beidler J."/>
            <person name="Brown S.J."/>
            <person name="Demuth J.P."/>
            <person name="Drury D.W."/>
            <person name="Du Y.Z."/>
            <person name="Fujiwara H."/>
            <person name="Lorenzen M."/>
            <person name="Maselli V."/>
            <person name="Osanai M."/>
            <person name="Park Y."/>
            <person name="Robertson H.M."/>
            <person name="Tu Z."/>
            <person name="Wang J.J."/>
            <person name="Wang S."/>
            <person name="Richards S."/>
            <person name="Song H."/>
            <person name="Zhang L."/>
            <person name="Sodergren E."/>
            <person name="Werner D."/>
            <person name="Stanke M."/>
            <person name="Morgenstern B."/>
            <person name="Solovyev V."/>
            <person name="Kosarev P."/>
            <person name="Brown G."/>
            <person name="Chen H.C."/>
            <person name="Ermolaeva O."/>
            <person name="Hlavina W."/>
            <person name="Kapustin Y."/>
            <person name="Kiryutin B."/>
            <person name="Kitts P."/>
            <person name="Maglott D."/>
            <person name="Pruitt K."/>
            <person name="Sapojnikov V."/>
            <person name="Souvorov A."/>
            <person name="Mackey A.J."/>
            <person name="Waterhouse R.M."/>
            <person name="Wyder S."/>
            <person name="Zdobnov E.M."/>
            <person name="Zdobnov E.M."/>
            <person name="Wyder S."/>
            <person name="Kriventseva E.V."/>
            <person name="Kadowaki T."/>
            <person name="Bork P."/>
            <person name="Aranda M."/>
            <person name="Bao R."/>
            <person name="Beermann A."/>
            <person name="Berns N."/>
            <person name="Bolognesi R."/>
            <person name="Bonneton F."/>
            <person name="Bopp D."/>
            <person name="Brown S.J."/>
            <person name="Bucher G."/>
            <person name="Butts T."/>
            <person name="Chaumot A."/>
            <person name="Denell R.E."/>
            <person name="Ferrier D.E."/>
            <person name="Friedrich M."/>
            <person name="Gordon C.M."/>
            <person name="Jindra M."/>
            <person name="Klingler M."/>
            <person name="Lan Q."/>
            <person name="Lattorff H.M."/>
            <person name="Laudet V."/>
            <person name="von Levetsow C."/>
            <person name="Liu Z."/>
            <person name="Lutz R."/>
            <person name="Lynch J.A."/>
            <person name="da Fonseca R.N."/>
            <person name="Posnien N."/>
            <person name="Reuter R."/>
            <person name="Roth S."/>
            <person name="Savard J."/>
            <person name="Schinko J.B."/>
            <person name="Schmitt C."/>
            <person name="Schoppmeier M."/>
            <person name="Schroder R."/>
            <person name="Shippy T.D."/>
            <person name="Simonnet F."/>
            <person name="Marques-Souza H."/>
            <person name="Tautz D."/>
            <person name="Tomoyasu Y."/>
            <person name="Trauner J."/>
            <person name="Van der Zee M."/>
            <person name="Vervoort M."/>
            <person name="Wittkopp N."/>
            <person name="Wimmer E.A."/>
            <person name="Yang X."/>
            <person name="Jones A.K."/>
            <person name="Sattelle D.B."/>
            <person name="Ebert P.R."/>
            <person name="Nelson D."/>
            <person name="Scott J.G."/>
            <person name="Beeman R.W."/>
            <person name="Muthukrishnan S."/>
            <person name="Kramer K.J."/>
            <person name="Arakane Y."/>
            <person name="Beeman R.W."/>
            <person name="Zhu Q."/>
            <person name="Hogenkamp D."/>
            <person name="Dixit R."/>
            <person name="Oppert B."/>
            <person name="Jiang H."/>
            <person name="Zou Z."/>
            <person name="Marshall J."/>
            <person name="Elpidina E."/>
            <person name="Vinokurov K."/>
            <person name="Oppert C."/>
            <person name="Zou Z."/>
            <person name="Evans J."/>
            <person name="Lu Z."/>
            <person name="Zhao P."/>
            <person name="Sumathipala N."/>
            <person name="Altincicek B."/>
            <person name="Vilcinskas A."/>
            <person name="Williams M."/>
            <person name="Hultmark D."/>
            <person name="Hetru C."/>
            <person name="Jiang H."/>
            <person name="Grimmelikhuijzen C.J."/>
            <person name="Hauser F."/>
            <person name="Cazzamali G."/>
            <person name="Williamson M."/>
            <person name="Park Y."/>
            <person name="Li B."/>
            <person name="Tanaka Y."/>
            <person name="Predel R."/>
            <person name="Neupert S."/>
            <person name="Schachtner J."/>
            <person name="Verleyen P."/>
            <person name="Raible F."/>
            <person name="Bork P."/>
            <person name="Friedrich M."/>
            <person name="Walden K.K."/>
            <person name="Robertson H.M."/>
            <person name="Angeli S."/>
            <person name="Foret S."/>
            <person name="Bucher G."/>
            <person name="Schuetz S."/>
            <person name="Maleszka R."/>
            <person name="Wimmer E.A."/>
            <person name="Beeman R.W."/>
            <person name="Lorenzen M."/>
            <person name="Tomoyasu Y."/>
            <person name="Miller S.C."/>
            <person name="Grossmann D."/>
            <person name="Bucher G."/>
        </authorList>
    </citation>
    <scope>NUCLEOTIDE SEQUENCE [LARGE SCALE GENOMIC DNA]</scope>
    <source>
        <strain evidence="14 15">Georgia GA2</strain>
    </source>
</reference>
<reference evidence="14 15" key="2">
    <citation type="journal article" date="2010" name="Nucleic Acids Res.">
        <title>BeetleBase in 2010: revisions to provide comprehensive genomic information for Tribolium castaneum.</title>
        <authorList>
            <person name="Kim H.S."/>
            <person name="Murphy T."/>
            <person name="Xia J."/>
            <person name="Caragea D."/>
            <person name="Park Y."/>
            <person name="Beeman R.W."/>
            <person name="Lorenzen M.D."/>
            <person name="Butcher S."/>
            <person name="Manak J.R."/>
            <person name="Brown S.J."/>
        </authorList>
    </citation>
    <scope>GENOME REANNOTATION</scope>
    <source>
        <strain evidence="14 15">Georgia GA2</strain>
    </source>
</reference>
<dbReference type="InterPro" id="IPR036396">
    <property type="entry name" value="Cyt_P450_sf"/>
</dbReference>
<dbReference type="InterPro" id="IPR002401">
    <property type="entry name" value="Cyt_P450_E_grp-I"/>
</dbReference>
<keyword evidence="8" id="KW-0492">Microsome</keyword>
<keyword evidence="10 12" id="KW-0408">Iron</keyword>
<dbReference type="InterPro" id="IPR050196">
    <property type="entry name" value="Cytochrome_P450_Monoox"/>
</dbReference>
<evidence type="ECO:0000313" key="15">
    <source>
        <dbReference type="Proteomes" id="UP000007266"/>
    </source>
</evidence>
<dbReference type="CDD" id="cd20628">
    <property type="entry name" value="CYP4"/>
    <property type="match status" value="1"/>
</dbReference>
<dbReference type="KEGG" id="tca:656306"/>
<evidence type="ECO:0000256" key="10">
    <source>
        <dbReference type="ARBA" id="ARBA00023004"/>
    </source>
</evidence>
<dbReference type="Gene3D" id="1.10.630.10">
    <property type="entry name" value="Cytochrome P450"/>
    <property type="match status" value="1"/>
</dbReference>
<evidence type="ECO:0000256" key="1">
    <source>
        <dbReference type="ARBA" id="ARBA00001971"/>
    </source>
</evidence>
<keyword evidence="7" id="KW-0256">Endoplasmic reticulum</keyword>
<dbReference type="STRING" id="7070.D6WYC3"/>
<sequence>MITIVIILIFILVSINFITKYLKKLKQNKDFYQNIRGPRGLPILGSALDFKTTKDVLQNLINYTRDYGEVVTAQIGPFHRYILVSNYDFLECVLSSTKLSSKSHNYNFLRPWLGTGLLTSDGAKWKTHRRILTPAFHFQILEQFIEVFEKCGNTLLEKLRNEVDKETCDIYPYVTMCTLDIICESIMGISINAQEDSTSDYVQSVKNVCRIMVERSISPLQMCPFMYPLTKNYWTEKKSLKILHKQTNDVINARRKELESSKEVSSYEENFTKKKKPFLDLLLETKIDNRLLTQEEIREEVDTFMFEGHDTTASAVSFTLFCLANNLESQQKAFEEQQAIFGNIQNVTASYTDLQNMKYLEQVIKEALRLYPSVPFYGREITENVEYDGKLLPKGDILLIFAFGIHRNEKYFPNPEKFDPDRFHNMDNKTPYAYIPFSAGPRNCIGQKFAMLEMKSTVSKVLRQYKLLPTTPQHELELVGETILKSTNGIKIRVTLRN</sequence>
<dbReference type="FunCoup" id="D6WYC3">
    <property type="interactions" value="99"/>
</dbReference>
<gene>
    <name evidence="14" type="primary">AUGUSTUS-3.0.2_15992</name>
    <name evidence="14" type="ORF">TcasGA2_TC015992</name>
</gene>
<keyword evidence="6 12" id="KW-0479">Metal-binding</keyword>
<dbReference type="PRINTS" id="PR00463">
    <property type="entry name" value="EP450I"/>
</dbReference>
<dbReference type="FunFam" id="1.10.630.10:FF:000182">
    <property type="entry name" value="Cytochrome P450 3A4"/>
    <property type="match status" value="1"/>
</dbReference>
<comment type="cofactor">
    <cofactor evidence="1 12">
        <name>heme</name>
        <dbReference type="ChEBI" id="CHEBI:30413"/>
    </cofactor>
</comment>
<evidence type="ECO:0000256" key="2">
    <source>
        <dbReference type="ARBA" id="ARBA00004174"/>
    </source>
</evidence>
<dbReference type="GO" id="GO:0005789">
    <property type="term" value="C:endoplasmic reticulum membrane"/>
    <property type="evidence" value="ECO:0007669"/>
    <property type="project" value="UniProtKB-SubCell"/>
</dbReference>
<dbReference type="HOGENOM" id="CLU_001570_5_1_1"/>
<evidence type="ECO:0000256" key="11">
    <source>
        <dbReference type="ARBA" id="ARBA00023033"/>
    </source>
</evidence>
<evidence type="ECO:0000256" key="6">
    <source>
        <dbReference type="ARBA" id="ARBA00022723"/>
    </source>
</evidence>
<evidence type="ECO:0000256" key="4">
    <source>
        <dbReference type="ARBA" id="ARBA00010617"/>
    </source>
</evidence>
<dbReference type="InParanoid" id="D6WYC3"/>
<dbReference type="SUPFAM" id="SSF48264">
    <property type="entry name" value="Cytochrome P450"/>
    <property type="match status" value="1"/>
</dbReference>
<evidence type="ECO:0000256" key="7">
    <source>
        <dbReference type="ARBA" id="ARBA00022824"/>
    </source>
</evidence>
<feature type="binding site" description="axial binding residue" evidence="12">
    <location>
        <position position="444"/>
    </location>
    <ligand>
        <name>heme</name>
        <dbReference type="ChEBI" id="CHEBI:30413"/>
    </ligand>
    <ligandPart>
        <name>Fe</name>
        <dbReference type="ChEBI" id="CHEBI:18248"/>
    </ligandPart>
</feature>
<evidence type="ECO:0000256" key="8">
    <source>
        <dbReference type="ARBA" id="ARBA00022848"/>
    </source>
</evidence>
<keyword evidence="5 12" id="KW-0349">Heme</keyword>
<dbReference type="PANTHER" id="PTHR24291">
    <property type="entry name" value="CYTOCHROME P450 FAMILY 4"/>
    <property type="match status" value="1"/>
</dbReference>
<comment type="similarity">
    <text evidence="4 13">Belongs to the cytochrome P450 family.</text>
</comment>
<dbReference type="GO" id="GO:0004497">
    <property type="term" value="F:monooxygenase activity"/>
    <property type="evidence" value="ECO:0007669"/>
    <property type="project" value="UniProtKB-KW"/>
</dbReference>
<dbReference type="GO" id="GO:0016705">
    <property type="term" value="F:oxidoreductase activity, acting on paired donors, with incorporation or reduction of molecular oxygen"/>
    <property type="evidence" value="ECO:0007669"/>
    <property type="project" value="InterPro"/>
</dbReference>
<keyword evidence="15" id="KW-1185">Reference proteome</keyword>
<dbReference type="InterPro" id="IPR017972">
    <property type="entry name" value="Cyt_P450_CS"/>
</dbReference>
<evidence type="ECO:0000256" key="13">
    <source>
        <dbReference type="RuleBase" id="RU000461"/>
    </source>
</evidence>
<dbReference type="PRINTS" id="PR00385">
    <property type="entry name" value="P450"/>
</dbReference>
<dbReference type="eggNOG" id="KOG0157">
    <property type="taxonomic scope" value="Eukaryota"/>
</dbReference>
<dbReference type="GO" id="GO:0005506">
    <property type="term" value="F:iron ion binding"/>
    <property type="evidence" value="ECO:0007669"/>
    <property type="project" value="InterPro"/>
</dbReference>
<dbReference type="Pfam" id="PF00067">
    <property type="entry name" value="p450"/>
    <property type="match status" value="1"/>
</dbReference>
<dbReference type="OrthoDB" id="1470350at2759"/>
<accession>D6WYC3</accession>
<dbReference type="EMBL" id="KQ971356">
    <property type="protein sequence ID" value="EFA09279.1"/>
    <property type="molecule type" value="Genomic_DNA"/>
</dbReference>
<dbReference type="GO" id="GO:0020037">
    <property type="term" value="F:heme binding"/>
    <property type="evidence" value="ECO:0007669"/>
    <property type="project" value="InterPro"/>
</dbReference>
<evidence type="ECO:0000256" key="9">
    <source>
        <dbReference type="ARBA" id="ARBA00023002"/>
    </source>
</evidence>
<keyword evidence="9 13" id="KW-0560">Oxidoreductase</keyword>
<dbReference type="OMA" id="SHDICRA"/>
<evidence type="ECO:0000313" key="14">
    <source>
        <dbReference type="EMBL" id="EFA09279.1"/>
    </source>
</evidence>
<dbReference type="PANTHER" id="PTHR24291:SF187">
    <property type="entry name" value="CYTOCHROME P450 4AE1-RELATED"/>
    <property type="match status" value="1"/>
</dbReference>
<evidence type="ECO:0000256" key="5">
    <source>
        <dbReference type="ARBA" id="ARBA00022617"/>
    </source>
</evidence>
<dbReference type="PhylomeDB" id="D6WYC3"/>
<evidence type="ECO:0000256" key="12">
    <source>
        <dbReference type="PIRSR" id="PIRSR602401-1"/>
    </source>
</evidence>
<protein>
    <submittedName>
        <fullName evidence="14">Cytochrome P450-like protein</fullName>
    </submittedName>
</protein>
<dbReference type="InterPro" id="IPR001128">
    <property type="entry name" value="Cyt_P450"/>
</dbReference>
<dbReference type="PROSITE" id="PS00086">
    <property type="entry name" value="CYTOCHROME_P450"/>
    <property type="match status" value="1"/>
</dbReference>
<keyword evidence="11 13" id="KW-0503">Monooxygenase</keyword>